<dbReference type="Gene3D" id="3.30.379.10">
    <property type="entry name" value="Chitobiase/beta-hexosaminidase domain 2-like"/>
    <property type="match status" value="1"/>
</dbReference>
<dbReference type="AlphaFoldDB" id="A0A6I6K152"/>
<keyword evidence="5" id="KW-0326">Glycosidase</keyword>
<evidence type="ECO:0000313" key="9">
    <source>
        <dbReference type="EMBL" id="QGY46152.1"/>
    </source>
</evidence>
<organism evidence="9 10">
    <name type="scientific">Maribellus comscasis</name>
    <dbReference type="NCBI Taxonomy" id="2681766"/>
    <lineage>
        <taxon>Bacteria</taxon>
        <taxon>Pseudomonadati</taxon>
        <taxon>Bacteroidota</taxon>
        <taxon>Bacteroidia</taxon>
        <taxon>Marinilabiliales</taxon>
        <taxon>Prolixibacteraceae</taxon>
        <taxon>Maribellus</taxon>
    </lineage>
</organism>
<dbReference type="Pfam" id="PF00728">
    <property type="entry name" value="Glyco_hydro_20"/>
    <property type="match status" value="1"/>
</dbReference>
<dbReference type="InterPro" id="IPR025705">
    <property type="entry name" value="Beta_hexosaminidase_sua/sub"/>
</dbReference>
<keyword evidence="10" id="KW-1185">Reference proteome</keyword>
<dbReference type="RefSeq" id="WP_158869291.1">
    <property type="nucleotide sequence ID" value="NZ_CP046401.1"/>
</dbReference>
<dbReference type="InterPro" id="IPR015883">
    <property type="entry name" value="Glyco_hydro_20_cat"/>
</dbReference>
<evidence type="ECO:0000313" key="10">
    <source>
        <dbReference type="Proteomes" id="UP000428260"/>
    </source>
</evidence>
<evidence type="ECO:0000256" key="6">
    <source>
        <dbReference type="PIRSR" id="PIRSR625705-1"/>
    </source>
</evidence>
<dbReference type="SUPFAM" id="SSF55545">
    <property type="entry name" value="beta-N-acetylhexosaminidase-like domain"/>
    <property type="match status" value="1"/>
</dbReference>
<dbReference type="GO" id="GO:0016020">
    <property type="term" value="C:membrane"/>
    <property type="evidence" value="ECO:0007669"/>
    <property type="project" value="TreeGrafter"/>
</dbReference>
<evidence type="ECO:0000256" key="3">
    <source>
        <dbReference type="ARBA" id="ARBA00012663"/>
    </source>
</evidence>
<dbReference type="InterPro" id="IPR029018">
    <property type="entry name" value="Hex-like_dom2"/>
</dbReference>
<name>A0A6I6K152_9BACT</name>
<feature type="domain" description="Glycoside hydrolase family 20 catalytic" evidence="7">
    <location>
        <begin position="162"/>
        <end position="365"/>
    </location>
</feature>
<dbReference type="InterPro" id="IPR015882">
    <property type="entry name" value="HEX_bac_N"/>
</dbReference>
<dbReference type="Proteomes" id="UP000428260">
    <property type="component" value="Chromosome"/>
</dbReference>
<reference evidence="9 10" key="1">
    <citation type="submission" date="2019-11" db="EMBL/GenBank/DDBJ databases">
        <authorList>
            <person name="Zheng R.K."/>
            <person name="Sun C.M."/>
        </authorList>
    </citation>
    <scope>NUCLEOTIDE SEQUENCE [LARGE SCALE GENOMIC DNA]</scope>
    <source>
        <strain evidence="9 10">WC007</strain>
    </source>
</reference>
<dbReference type="SUPFAM" id="SSF51445">
    <property type="entry name" value="(Trans)glycosidases"/>
    <property type="match status" value="1"/>
</dbReference>
<dbReference type="KEGG" id="mcos:GM418_21520"/>
<evidence type="ECO:0000259" key="8">
    <source>
        <dbReference type="Pfam" id="PF02838"/>
    </source>
</evidence>
<dbReference type="Gene3D" id="3.20.20.80">
    <property type="entry name" value="Glycosidases"/>
    <property type="match status" value="1"/>
</dbReference>
<proteinExistence type="inferred from homology"/>
<dbReference type="InterPro" id="IPR017853">
    <property type="entry name" value="GH"/>
</dbReference>
<sequence length="738" mass="85197">MILLQKKIKYISQRLICLVIFYLFAYPGYSKEKSIPPPFKIIPCPQELVILQGKGLHFGELSSIKLSEGLQRPVMGTILNQLPERSINRKGILSLKISKGENIPASEEGYVLYIENGNAEIMSKSEAGLFYGCQTLEQLLEDARDCKKAIPACRITDYPEMSYRAVQFDVKHHLDHMDYYYKSIDRLARYKINAVVFEFEDKLRYRRQPIIAAPQAMSIDEMAALTKYAKDRNIEITPLVQGLGHATFILKHQQYAHLREQPENRWAFCPLNEGTYQVLFDMYLDAIEATPGAKYFHIGGDEVGNIGICPQCGPKAQKEGLLSLNLYWLNRVCDFLIENGRIPVFWDDMPLKEAGVYHSTDNANMNLQEVETIWMDGAAKLEEVISRFPENCVYMRWNYSSGQQSGNIKALEWYQQNGLNAMVATAAQSGPAALFPFDDRAKEVKSRGMPAIKGFINLAKEKDINGMLCTAWDDRSPHMETFWRGFIASAQYSWSQSNMSLKDFDTAYLQREFGVKENNYGKIYVWLREAADFWEGAFNPTNDRLNIHNAMLPLPGISHSLTPEESKKIRESKNIDFSKRLIELPDLQKTGEWSKKYKDRLDRARAIMNGYLIVNRKLDSLYHSSHRNRYHWELFMALNSFQVKAPQLLLALESCDTSNKEQFAAGKIKVREALVGFRQAWEELEQVYAQSRFISYPEGYVPDRYYHFASQREDLSYLIQVEENFHKMVRGWMELDNE</sequence>
<evidence type="ECO:0000256" key="1">
    <source>
        <dbReference type="ARBA" id="ARBA00001231"/>
    </source>
</evidence>
<dbReference type="Pfam" id="PF02838">
    <property type="entry name" value="Glyco_hydro_20b"/>
    <property type="match status" value="1"/>
</dbReference>
<comment type="similarity">
    <text evidence="2">Belongs to the glycosyl hydrolase 20 family.</text>
</comment>
<dbReference type="EMBL" id="CP046401">
    <property type="protein sequence ID" value="QGY46152.1"/>
    <property type="molecule type" value="Genomic_DNA"/>
</dbReference>
<evidence type="ECO:0000259" key="7">
    <source>
        <dbReference type="Pfam" id="PF00728"/>
    </source>
</evidence>
<comment type="catalytic activity">
    <reaction evidence="1">
        <text>Hydrolysis of terminal non-reducing N-acetyl-D-hexosamine residues in N-acetyl-beta-D-hexosaminides.</text>
        <dbReference type="EC" id="3.2.1.52"/>
    </reaction>
</comment>
<dbReference type="PANTHER" id="PTHR22600:SF57">
    <property type="entry name" value="BETA-N-ACETYLHEXOSAMINIDASE"/>
    <property type="match status" value="1"/>
</dbReference>
<keyword evidence="4 9" id="KW-0378">Hydrolase</keyword>
<gene>
    <name evidence="9" type="ORF">GM418_21520</name>
</gene>
<dbReference type="PANTHER" id="PTHR22600">
    <property type="entry name" value="BETA-HEXOSAMINIDASE"/>
    <property type="match status" value="1"/>
</dbReference>
<evidence type="ECO:0000256" key="2">
    <source>
        <dbReference type="ARBA" id="ARBA00006285"/>
    </source>
</evidence>
<feature type="domain" description="Beta-hexosaminidase bacterial type N-terminal" evidence="8">
    <location>
        <begin position="40"/>
        <end position="158"/>
    </location>
</feature>
<feature type="active site" description="Proton donor" evidence="6">
    <location>
        <position position="302"/>
    </location>
</feature>
<dbReference type="GO" id="GO:0030203">
    <property type="term" value="P:glycosaminoglycan metabolic process"/>
    <property type="evidence" value="ECO:0007669"/>
    <property type="project" value="TreeGrafter"/>
</dbReference>
<dbReference type="GO" id="GO:0005975">
    <property type="term" value="P:carbohydrate metabolic process"/>
    <property type="evidence" value="ECO:0007669"/>
    <property type="project" value="InterPro"/>
</dbReference>
<dbReference type="EC" id="3.2.1.52" evidence="3"/>
<dbReference type="GO" id="GO:0004563">
    <property type="term" value="F:beta-N-acetylhexosaminidase activity"/>
    <property type="evidence" value="ECO:0007669"/>
    <property type="project" value="UniProtKB-EC"/>
</dbReference>
<protein>
    <recommendedName>
        <fullName evidence="3">beta-N-acetylhexosaminidase</fullName>
        <ecNumber evidence="3">3.2.1.52</ecNumber>
    </recommendedName>
</protein>
<dbReference type="PRINTS" id="PR00738">
    <property type="entry name" value="GLHYDRLASE20"/>
</dbReference>
<evidence type="ECO:0000256" key="5">
    <source>
        <dbReference type="ARBA" id="ARBA00023295"/>
    </source>
</evidence>
<evidence type="ECO:0000256" key="4">
    <source>
        <dbReference type="ARBA" id="ARBA00022801"/>
    </source>
</evidence>
<accession>A0A6I6K152</accession>